<evidence type="ECO:0000259" key="1">
    <source>
        <dbReference type="PROSITE" id="PS51819"/>
    </source>
</evidence>
<evidence type="ECO:0000313" key="2">
    <source>
        <dbReference type="EMBL" id="WSD21466.1"/>
    </source>
</evidence>
<dbReference type="InterPro" id="IPR029068">
    <property type="entry name" value="Glyas_Bleomycin-R_OHBP_Dase"/>
</dbReference>
<dbReference type="PANTHER" id="PTHR35908:SF1">
    <property type="entry name" value="CONSERVED PROTEIN"/>
    <property type="match status" value="1"/>
</dbReference>
<dbReference type="SUPFAM" id="SSF54593">
    <property type="entry name" value="Glyoxalase/Bleomycin resistance protein/Dihydroxybiphenyl dioxygenase"/>
    <property type="match status" value="1"/>
</dbReference>
<keyword evidence="3" id="KW-1185">Reference proteome</keyword>
<organism evidence="2 3">
    <name type="scientific">Streptomyces phaeochromogenes</name>
    <dbReference type="NCBI Taxonomy" id="1923"/>
    <lineage>
        <taxon>Bacteria</taxon>
        <taxon>Bacillati</taxon>
        <taxon>Actinomycetota</taxon>
        <taxon>Actinomycetes</taxon>
        <taxon>Kitasatosporales</taxon>
        <taxon>Streptomycetaceae</taxon>
        <taxon>Streptomyces</taxon>
        <taxon>Streptomyces phaeochromogenes group</taxon>
    </lineage>
</organism>
<dbReference type="RefSeq" id="WP_326762895.1">
    <property type="nucleotide sequence ID" value="NZ_CP108589.1"/>
</dbReference>
<dbReference type="PROSITE" id="PS51819">
    <property type="entry name" value="VOC"/>
    <property type="match status" value="1"/>
</dbReference>
<dbReference type="InterPro" id="IPR041581">
    <property type="entry name" value="Glyoxalase_6"/>
</dbReference>
<dbReference type="PANTHER" id="PTHR35908">
    <property type="entry name" value="HYPOTHETICAL FUSION PROTEIN"/>
    <property type="match status" value="1"/>
</dbReference>
<reference evidence="2 3" key="1">
    <citation type="submission" date="2022-10" db="EMBL/GenBank/DDBJ databases">
        <title>The complete genomes of actinobacterial strains from the NBC collection.</title>
        <authorList>
            <person name="Joergensen T.S."/>
            <person name="Alvarez Arevalo M."/>
            <person name="Sterndorff E.B."/>
            <person name="Faurdal D."/>
            <person name="Vuksanovic O."/>
            <person name="Mourched A.-S."/>
            <person name="Charusanti P."/>
            <person name="Shaw S."/>
            <person name="Blin K."/>
            <person name="Weber T."/>
        </authorList>
    </citation>
    <scope>NUCLEOTIDE SEQUENCE [LARGE SCALE GENOMIC DNA]</scope>
    <source>
        <strain evidence="2 3">NBC 01752</strain>
    </source>
</reference>
<accession>A0ABZ1HS82</accession>
<dbReference type="Gene3D" id="3.10.180.10">
    <property type="entry name" value="2,3-Dihydroxybiphenyl 1,2-Dioxygenase, domain 1"/>
    <property type="match status" value="1"/>
</dbReference>
<gene>
    <name evidence="2" type="ORF">OHB35_11395</name>
</gene>
<protein>
    <recommendedName>
        <fullName evidence="1">VOC domain-containing protein</fullName>
    </recommendedName>
</protein>
<dbReference type="Pfam" id="PF18029">
    <property type="entry name" value="Glyoxalase_6"/>
    <property type="match status" value="1"/>
</dbReference>
<evidence type="ECO:0000313" key="3">
    <source>
        <dbReference type="Proteomes" id="UP001340816"/>
    </source>
</evidence>
<dbReference type="EMBL" id="CP109135">
    <property type="protein sequence ID" value="WSD21466.1"/>
    <property type="molecule type" value="Genomic_DNA"/>
</dbReference>
<name>A0ABZ1HS82_STRPH</name>
<dbReference type="Proteomes" id="UP001340816">
    <property type="component" value="Chromosome"/>
</dbReference>
<dbReference type="InterPro" id="IPR037523">
    <property type="entry name" value="VOC_core"/>
</dbReference>
<feature type="domain" description="VOC" evidence="1">
    <location>
        <begin position="1"/>
        <end position="67"/>
    </location>
</feature>
<sequence>MQHVPEHKQGKNRMHLDLDFVTADLTSEANRLERLGAERLSEEMSEHGFRWIVLADPEGNEFCVFIPPSSRP</sequence>
<proteinExistence type="predicted"/>